<evidence type="ECO:0000256" key="7">
    <source>
        <dbReference type="ARBA" id="ARBA00023136"/>
    </source>
</evidence>
<keyword evidence="3" id="KW-0813">Transport</keyword>
<dbReference type="RefSeq" id="WP_114804568.1">
    <property type="nucleotide sequence ID" value="NZ_QQAV01000013.1"/>
</dbReference>
<dbReference type="NCBIfam" id="NF007739">
    <property type="entry name" value="PRK10419.1"/>
    <property type="match status" value="2"/>
</dbReference>
<dbReference type="InterPro" id="IPR003593">
    <property type="entry name" value="AAA+_ATPase"/>
</dbReference>
<dbReference type="NCBIfam" id="NF008453">
    <property type="entry name" value="PRK11308.1"/>
    <property type="match status" value="2"/>
</dbReference>
<dbReference type="GO" id="GO:0005524">
    <property type="term" value="F:ATP binding"/>
    <property type="evidence" value="ECO:0007669"/>
    <property type="project" value="UniProtKB-KW"/>
</dbReference>
<dbReference type="GO" id="GO:0015833">
    <property type="term" value="P:peptide transport"/>
    <property type="evidence" value="ECO:0007669"/>
    <property type="project" value="InterPro"/>
</dbReference>
<reference evidence="9 10" key="1">
    <citation type="submission" date="2018-07" db="EMBL/GenBank/DDBJ databases">
        <title>Genomic Encyclopedia of Type Strains, Phase IV (KMG-IV): sequencing the most valuable type-strain genomes for metagenomic binning, comparative biology and taxonomic classification.</title>
        <authorList>
            <person name="Goeker M."/>
        </authorList>
    </citation>
    <scope>NUCLEOTIDE SEQUENCE [LARGE SCALE GENOMIC DNA]</scope>
    <source>
        <strain evidence="9 10">DSM 21352</strain>
    </source>
</reference>
<sequence length="551" mass="59747">MNALLKPLPEPEAEDAVLRVEGLDICLPPGGDRALAVKGASFELLPGRTLCVVGESGSGKSMIANAIMGLLPRPHVAPVAGRILFEGTDLLTLTEAQMRELRGRRIGMVFQEPMTALNPVMRIGDQLAEVFDSHMTLPAAEKRRRIVAALADVGLPDPELLADSYPFRLSGGQRQRVMIACALLLEPRLLIADEPTTALDVTTQAQILTLMRELQQRKGTALLFITHDFGVVSEIADHVVVMQTGVAVEAGPAHEVLMHPKHDYTRKLIAAIPQGRLREPAADTQEDYVLQVQDLRKTYVSGGGFFSKGRRVEAAKGIGFQLRRGETLGLVGESGSGKSTVGRCIVGLEPFDSGRILFKGKSLLSGAAMRRQTQGKVQMVFQDPYASLNPRHRIGPTLAAGPIAQGVPKAEAMARALALLRLVGLGPEAAERYPHEFSGGQRQRIGIARALAMEPELLVADEPVSALDVSVQAQVLQLFAEVRERFKLAMVFITHDLRVAGEMCDHIAVMQRGAVVEYGPAAQVLTDPQHPYTRMLIEAVPRLTAEKETSR</sequence>
<dbReference type="GO" id="GO:0055085">
    <property type="term" value="P:transmembrane transport"/>
    <property type="evidence" value="ECO:0007669"/>
    <property type="project" value="UniProtKB-ARBA"/>
</dbReference>
<keyword evidence="7" id="KW-0472">Membrane</keyword>
<evidence type="ECO:0000256" key="5">
    <source>
        <dbReference type="ARBA" id="ARBA00022741"/>
    </source>
</evidence>
<evidence type="ECO:0000313" key="10">
    <source>
        <dbReference type="Proteomes" id="UP000255265"/>
    </source>
</evidence>
<proteinExistence type="inferred from homology"/>
<name>A0A370F7B3_9BURK</name>
<gene>
    <name evidence="9" type="ORF">DFR41_113115</name>
</gene>
<evidence type="ECO:0000256" key="4">
    <source>
        <dbReference type="ARBA" id="ARBA00022475"/>
    </source>
</evidence>
<evidence type="ECO:0000256" key="2">
    <source>
        <dbReference type="ARBA" id="ARBA00005417"/>
    </source>
</evidence>
<feature type="domain" description="ABC transporter" evidence="8">
    <location>
        <begin position="18"/>
        <end position="269"/>
    </location>
</feature>
<dbReference type="PANTHER" id="PTHR43297">
    <property type="entry name" value="OLIGOPEPTIDE TRANSPORT ATP-BINDING PROTEIN APPD"/>
    <property type="match status" value="1"/>
</dbReference>
<dbReference type="InterPro" id="IPR050388">
    <property type="entry name" value="ABC_Ni/Peptide_Import"/>
</dbReference>
<dbReference type="InterPro" id="IPR013563">
    <property type="entry name" value="Oligopep_ABC_C"/>
</dbReference>
<dbReference type="InterPro" id="IPR017871">
    <property type="entry name" value="ABC_transporter-like_CS"/>
</dbReference>
<comment type="subcellular location">
    <subcellularLocation>
        <location evidence="1">Cell inner membrane</location>
        <topology evidence="1">Peripheral membrane protein</topology>
    </subcellularLocation>
</comment>
<evidence type="ECO:0000256" key="6">
    <source>
        <dbReference type="ARBA" id="ARBA00022840"/>
    </source>
</evidence>
<dbReference type="PANTHER" id="PTHR43297:SF2">
    <property type="entry name" value="DIPEPTIDE TRANSPORT ATP-BINDING PROTEIN DPPD"/>
    <property type="match status" value="1"/>
</dbReference>
<dbReference type="Pfam" id="PF08352">
    <property type="entry name" value="oligo_HPY"/>
    <property type="match status" value="2"/>
</dbReference>
<feature type="domain" description="ABC transporter" evidence="8">
    <location>
        <begin position="290"/>
        <end position="537"/>
    </location>
</feature>
<dbReference type="GO" id="GO:0005886">
    <property type="term" value="C:plasma membrane"/>
    <property type="evidence" value="ECO:0007669"/>
    <property type="project" value="UniProtKB-SubCell"/>
</dbReference>
<dbReference type="Pfam" id="PF00005">
    <property type="entry name" value="ABC_tran"/>
    <property type="match status" value="2"/>
</dbReference>
<dbReference type="PROSITE" id="PS00211">
    <property type="entry name" value="ABC_TRANSPORTER_1"/>
    <property type="match status" value="2"/>
</dbReference>
<dbReference type="STRING" id="433924.NS331_10450"/>
<dbReference type="GO" id="GO:0016887">
    <property type="term" value="F:ATP hydrolysis activity"/>
    <property type="evidence" value="ECO:0007669"/>
    <property type="project" value="InterPro"/>
</dbReference>
<dbReference type="Gene3D" id="3.40.50.300">
    <property type="entry name" value="P-loop containing nucleotide triphosphate hydrolases"/>
    <property type="match status" value="2"/>
</dbReference>
<dbReference type="Proteomes" id="UP000255265">
    <property type="component" value="Unassembled WGS sequence"/>
</dbReference>
<dbReference type="CDD" id="cd03257">
    <property type="entry name" value="ABC_NikE_OppD_transporters"/>
    <property type="match status" value="2"/>
</dbReference>
<keyword evidence="4" id="KW-1003">Cell membrane</keyword>
<keyword evidence="10" id="KW-1185">Reference proteome</keyword>
<dbReference type="OrthoDB" id="9802772at2"/>
<comment type="caution">
    <text evidence="9">The sequence shown here is derived from an EMBL/GenBank/DDBJ whole genome shotgun (WGS) entry which is preliminary data.</text>
</comment>
<evidence type="ECO:0000313" key="9">
    <source>
        <dbReference type="EMBL" id="RDI19133.1"/>
    </source>
</evidence>
<dbReference type="PROSITE" id="PS50893">
    <property type="entry name" value="ABC_TRANSPORTER_2"/>
    <property type="match status" value="2"/>
</dbReference>
<evidence type="ECO:0000259" key="8">
    <source>
        <dbReference type="PROSITE" id="PS50893"/>
    </source>
</evidence>
<dbReference type="SUPFAM" id="SSF52540">
    <property type="entry name" value="P-loop containing nucleoside triphosphate hydrolases"/>
    <property type="match status" value="2"/>
</dbReference>
<evidence type="ECO:0000256" key="3">
    <source>
        <dbReference type="ARBA" id="ARBA00022448"/>
    </source>
</evidence>
<dbReference type="InterPro" id="IPR003439">
    <property type="entry name" value="ABC_transporter-like_ATP-bd"/>
</dbReference>
<dbReference type="AlphaFoldDB" id="A0A370F7B3"/>
<keyword evidence="6 9" id="KW-0067">ATP-binding</keyword>
<comment type="similarity">
    <text evidence="2">Belongs to the ABC transporter superfamily.</text>
</comment>
<keyword evidence="5" id="KW-0547">Nucleotide-binding</keyword>
<dbReference type="SMART" id="SM00382">
    <property type="entry name" value="AAA"/>
    <property type="match status" value="2"/>
</dbReference>
<accession>A0A370F7B3</accession>
<evidence type="ECO:0000256" key="1">
    <source>
        <dbReference type="ARBA" id="ARBA00004417"/>
    </source>
</evidence>
<organism evidence="9 10">
    <name type="scientific">Pseudacidovorax intermedius</name>
    <dbReference type="NCBI Taxonomy" id="433924"/>
    <lineage>
        <taxon>Bacteria</taxon>
        <taxon>Pseudomonadati</taxon>
        <taxon>Pseudomonadota</taxon>
        <taxon>Betaproteobacteria</taxon>
        <taxon>Burkholderiales</taxon>
        <taxon>Comamonadaceae</taxon>
        <taxon>Pseudacidovorax</taxon>
    </lineage>
</organism>
<protein>
    <submittedName>
        <fullName evidence="9">Peptide/nickel transport system ATP-binding protein</fullName>
    </submittedName>
</protein>
<dbReference type="FunFam" id="3.40.50.300:FF:000016">
    <property type="entry name" value="Oligopeptide ABC transporter ATP-binding component"/>
    <property type="match status" value="2"/>
</dbReference>
<dbReference type="InterPro" id="IPR027417">
    <property type="entry name" value="P-loop_NTPase"/>
</dbReference>
<dbReference type="EMBL" id="QQAV01000013">
    <property type="protein sequence ID" value="RDI19133.1"/>
    <property type="molecule type" value="Genomic_DNA"/>
</dbReference>